<dbReference type="PANTHER" id="PTHR14068:SF0">
    <property type="entry name" value="EUKARYOTIC TRANSLATION INITIATION FACTOR 3 SUBUNIT B"/>
    <property type="match status" value="1"/>
</dbReference>
<comment type="function">
    <text evidence="8">Component of the eukaryotic translation initiation factor 3 (eIF-3) complex, which is involved in protein synthesis and, together with other initiation factors, stimulates binding of mRNA and methionyl-tRNAi to the 40S ribosome.</text>
</comment>
<dbReference type="Pfam" id="PF00076">
    <property type="entry name" value="RRM_1"/>
    <property type="match status" value="1"/>
</dbReference>
<evidence type="ECO:0000256" key="3">
    <source>
        <dbReference type="ARBA" id="ARBA00022540"/>
    </source>
</evidence>
<dbReference type="InterPro" id="IPR012677">
    <property type="entry name" value="Nucleotide-bd_a/b_plait_sf"/>
</dbReference>
<dbReference type="CDD" id="cd12278">
    <property type="entry name" value="RRM_eIF3B"/>
    <property type="match status" value="1"/>
</dbReference>
<evidence type="ECO:0000256" key="7">
    <source>
        <dbReference type="HAMAP-Rule" id="MF_03001"/>
    </source>
</evidence>
<dbReference type="PANTHER" id="PTHR14068">
    <property type="entry name" value="EUKARYOTIC TRANSLATION INITIATION FACTOR 3 EIF3 -RELATED"/>
    <property type="match status" value="1"/>
</dbReference>
<dbReference type="SUPFAM" id="SSF54928">
    <property type="entry name" value="RNA-binding domain, RBD"/>
    <property type="match status" value="1"/>
</dbReference>
<proteinExistence type="inferred from homology"/>
<keyword evidence="12" id="KW-1185">Reference proteome</keyword>
<dbReference type="InterPro" id="IPR034363">
    <property type="entry name" value="eIF3B_RRM"/>
</dbReference>
<dbReference type="HAMAP" id="MF_03001">
    <property type="entry name" value="eIF3b"/>
    <property type="match status" value="1"/>
</dbReference>
<comment type="subcellular location">
    <subcellularLocation>
        <location evidence="1 7 8">Cytoplasm</location>
    </subcellularLocation>
</comment>
<dbReference type="InterPro" id="IPR015943">
    <property type="entry name" value="WD40/YVTN_repeat-like_dom_sf"/>
</dbReference>
<comment type="function">
    <text evidence="7">RNA-binding component of the eukaryotic translation initiation factor 3 (eIF-3) complex, which is involved in protein synthesis of a specialized repertoire of mRNAs and, together with other initiation factors, stimulates binding of mRNA and methionyl-tRNAi to the 40S ribosome. The eIF-3 complex specifically targets and initiates translation of a subset of mRNAs involved in cell proliferation.</text>
</comment>
<evidence type="ECO:0000256" key="1">
    <source>
        <dbReference type="ARBA" id="ARBA00004496"/>
    </source>
</evidence>
<name>A0ABM0GSN6_SACKO</name>
<dbReference type="Proteomes" id="UP000694865">
    <property type="component" value="Unplaced"/>
</dbReference>
<keyword evidence="4" id="KW-0853">WD repeat</keyword>
<organism evidence="12 13">
    <name type="scientific">Saccoglossus kowalevskii</name>
    <name type="common">Acorn worm</name>
    <dbReference type="NCBI Taxonomy" id="10224"/>
    <lineage>
        <taxon>Eukaryota</taxon>
        <taxon>Metazoa</taxon>
        <taxon>Hemichordata</taxon>
        <taxon>Enteropneusta</taxon>
        <taxon>Harrimaniidae</taxon>
        <taxon>Saccoglossus</taxon>
    </lineage>
</organism>
<evidence type="ECO:0000256" key="5">
    <source>
        <dbReference type="ARBA" id="ARBA00022884"/>
    </source>
</evidence>
<feature type="coiled-coil region" evidence="9">
    <location>
        <begin position="627"/>
        <end position="654"/>
    </location>
</feature>
<gene>
    <name evidence="13" type="primary">LOC100371526</name>
</gene>
<evidence type="ECO:0000313" key="13">
    <source>
        <dbReference type="RefSeq" id="XP_002736509.1"/>
    </source>
</evidence>
<dbReference type="Gene3D" id="2.130.10.10">
    <property type="entry name" value="YVTN repeat-like/Quinoprotein amine dehydrogenase"/>
    <property type="match status" value="1"/>
</dbReference>
<feature type="compositionally biased region" description="Basic and acidic residues" evidence="10">
    <location>
        <begin position="1"/>
        <end position="21"/>
    </location>
</feature>
<protein>
    <recommendedName>
        <fullName evidence="7 8">Eukaryotic translation initiation factor 3 subunit B</fullName>
        <shortName evidence="7 8">eIF3b</shortName>
    </recommendedName>
    <alternativeName>
        <fullName evidence="7">Eukaryotic translation initiation factor 3 subunit 9</fullName>
    </alternativeName>
</protein>
<dbReference type="PROSITE" id="PS50102">
    <property type="entry name" value="RRM"/>
    <property type="match status" value="1"/>
</dbReference>
<evidence type="ECO:0000313" key="12">
    <source>
        <dbReference type="Proteomes" id="UP000694865"/>
    </source>
</evidence>
<reference evidence="13" key="1">
    <citation type="submission" date="2025-08" db="UniProtKB">
        <authorList>
            <consortium name="RefSeq"/>
        </authorList>
    </citation>
    <scope>IDENTIFICATION</scope>
    <source>
        <tissue evidence="13">Testes</tissue>
    </source>
</reference>
<sequence>MAEGGEQKEKSGSSKADKSKENANIAASDNSYDEEPDFSDPEDFVDDISEEELMSDLLSKRPKEADGIDSVIVVDNIPQVGTERLEKLQNVIRKIFSKYGKIITEHYPKQDGKTKGYIFLEYTSPANASDAVKNLSGYKLDKQHTFVVNLFTDFEKYASIPDEWEPPQKQPYKDHGNLRSWLLDTDCNDQYSVIYDGGERTTIFMNTGTDQVAVEERARWTETYVRWSPKGTYLATFHQRGIALWGGENFVQIMRFSHPGVQLIDFSPCERYMVTFSPLVDKKEDPQAIIIWDIRTGAKRRGFHCENAAQWPIFKWSHDGKYFTRMAIDSLSVYEVPSFGLLDKKSIKIEDIRDFSWSPSDYMLAYWTPENSDIPARVTLLEIPSRKEVRVKNLFNVAECKMHWQNKGDLLCVKVDRYTKSKKVQFCNFEIFRIREKQIPVEQVEIKESIMAFAWEPGGTKFAILHGENPRISASFYLVTKGKVELQKVMDKKVANHIFWSPNGQFIVLAGLRSMSGALEFIDTSDYTLMNSAEHFMATDLKWDPTGRYVVSGVRWWGHKVDNAYWVWSFQGRLLHKQTLDRFCQLLWRPRPPTLLSQNKLREIKKNMKSYNKQFELKDRMSQSKASKELIEKRHQLMEEFRKYRREVEDVYDDNKLIRLELRNGIDTDEFDSHVDECDEEVIEFLVKETTEIIDE</sequence>
<evidence type="ECO:0000256" key="8">
    <source>
        <dbReference type="PIRNR" id="PIRNR036424"/>
    </source>
</evidence>
<keyword evidence="3 7" id="KW-0396">Initiation factor</keyword>
<dbReference type="PIRSF" id="PIRSF036424">
    <property type="entry name" value="eIF3b"/>
    <property type="match status" value="1"/>
</dbReference>
<keyword evidence="2 7" id="KW-0963">Cytoplasm</keyword>
<comment type="similarity">
    <text evidence="7 8">Belongs to the eIF-3 subunit B family.</text>
</comment>
<keyword evidence="5 7" id="KW-0694">RNA-binding</keyword>
<keyword evidence="6 7" id="KW-0648">Protein biosynthesis</keyword>
<evidence type="ECO:0000256" key="9">
    <source>
        <dbReference type="SAM" id="Coils"/>
    </source>
</evidence>
<comment type="subunit">
    <text evidence="7 8">Component of the eukaryotic translation initiation factor 3 (eIF-3) complex.</text>
</comment>
<dbReference type="InterPro" id="IPR035979">
    <property type="entry name" value="RBD_domain_sf"/>
</dbReference>
<dbReference type="Pfam" id="PF08662">
    <property type="entry name" value="eIF2A"/>
    <property type="match status" value="1"/>
</dbReference>
<dbReference type="InterPro" id="IPR000504">
    <property type="entry name" value="RRM_dom"/>
</dbReference>
<feature type="domain" description="RRM" evidence="11">
    <location>
        <begin position="70"/>
        <end position="153"/>
    </location>
</feature>
<dbReference type="InterPro" id="IPR011400">
    <property type="entry name" value="EIF3B"/>
</dbReference>
<dbReference type="GeneID" id="100371526"/>
<evidence type="ECO:0000256" key="4">
    <source>
        <dbReference type="ARBA" id="ARBA00022574"/>
    </source>
</evidence>
<dbReference type="Gene3D" id="3.30.70.330">
    <property type="match status" value="1"/>
</dbReference>
<keyword evidence="9" id="KW-0175">Coiled coil</keyword>
<evidence type="ECO:0000256" key="6">
    <source>
        <dbReference type="ARBA" id="ARBA00022917"/>
    </source>
</evidence>
<evidence type="ECO:0000256" key="2">
    <source>
        <dbReference type="ARBA" id="ARBA00022490"/>
    </source>
</evidence>
<feature type="region of interest" description="Disordered" evidence="10">
    <location>
        <begin position="1"/>
        <end position="46"/>
    </location>
</feature>
<evidence type="ECO:0000259" key="11">
    <source>
        <dbReference type="PROSITE" id="PS50102"/>
    </source>
</evidence>
<dbReference type="SUPFAM" id="SSF82171">
    <property type="entry name" value="DPP6 N-terminal domain-like"/>
    <property type="match status" value="1"/>
</dbReference>
<evidence type="ECO:0000256" key="10">
    <source>
        <dbReference type="SAM" id="MobiDB-lite"/>
    </source>
</evidence>
<feature type="compositionally biased region" description="Acidic residues" evidence="10">
    <location>
        <begin position="31"/>
        <end position="46"/>
    </location>
</feature>
<dbReference type="SMART" id="SM00360">
    <property type="entry name" value="RRM"/>
    <property type="match status" value="1"/>
</dbReference>
<dbReference type="RefSeq" id="XP_002736509.1">
    <property type="nucleotide sequence ID" value="XM_002736463.2"/>
</dbReference>
<dbReference type="InterPro" id="IPR013979">
    <property type="entry name" value="TIF_beta_prop-like"/>
</dbReference>
<accession>A0ABM0GSN6</accession>